<proteinExistence type="predicted"/>
<dbReference type="HOGENOM" id="CLU_2115586_0_0_2"/>
<evidence type="ECO:0000313" key="2">
    <source>
        <dbReference type="Proteomes" id="UP000013006"/>
    </source>
</evidence>
<dbReference type="GeneID" id="15297121"/>
<dbReference type="EMBL" id="CP003928">
    <property type="protein sequence ID" value="AGJ62093.1"/>
    <property type="molecule type" value="Genomic_DNA"/>
</dbReference>
<dbReference type="RefSeq" id="WP_015580891.1">
    <property type="nucleotide sequence ID" value="NC_021058.1"/>
</dbReference>
<dbReference type="Proteomes" id="UP000013006">
    <property type="component" value="Chromosome"/>
</dbReference>
<organism>
    <name type="scientific">Saccharolobus islandicus LAL14/1</name>
    <dbReference type="NCBI Taxonomy" id="1241935"/>
    <lineage>
        <taxon>Archaea</taxon>
        <taxon>Thermoproteota</taxon>
        <taxon>Thermoprotei</taxon>
        <taxon>Sulfolobales</taxon>
        <taxon>Sulfolobaceae</taxon>
        <taxon>Saccharolobus</taxon>
    </lineage>
</organism>
<dbReference type="KEGG" id="sic:SiL_0630"/>
<accession>M9U7N0</accession>
<dbReference type="SMR" id="M9U7N0"/>
<evidence type="ECO:0000313" key="1">
    <source>
        <dbReference type="EMBL" id="AGJ62093.1"/>
    </source>
</evidence>
<sequence length="114" mass="13210">MLQTKLTIFLAKNEYVKIHLSAVGTSLLRNVEEGDPKIKDKLINLGLEKWYNLSLDDKKQRIIVQNRSELKVILSNFIREKGSIPSLILLLADYHIYTNLPIEFILILSRSQIF</sequence>
<dbReference type="AlphaFoldDB" id="M9U7N0"/>
<reference evidence="1 2" key="1">
    <citation type="journal article" date="2013" name="Open Biol.">
        <title>Genomics and genetics of Sulfolobus islandicus LAL14/1, a model hyperthermophilic archaeon.</title>
        <authorList>
            <person name="Jaubert C."/>
            <person name="Danioux C."/>
            <person name="Oberto J."/>
            <person name="Cortez D."/>
            <person name="Bize A."/>
            <person name="Krupovic M."/>
            <person name="She Q."/>
            <person name="Forterre P."/>
            <person name="Prangishvili D."/>
            <person name="Sezonov G."/>
        </authorList>
    </citation>
    <scope>NUCLEOTIDE SEQUENCE [LARGE SCALE GENOMIC DNA]</scope>
    <source>
        <strain evidence="1">LAL14/1</strain>
    </source>
</reference>
<protein>
    <submittedName>
        <fullName evidence="1">CRISPR-associated protein</fullName>
    </submittedName>
</protein>
<name>M9U7N0_SACIS</name>
<gene>
    <name evidence="1" type="ORF">SiL_0630</name>
</gene>